<dbReference type="Gene3D" id="3.30.70.100">
    <property type="match status" value="1"/>
</dbReference>
<dbReference type="InterPro" id="IPR036046">
    <property type="entry name" value="Acylphosphatase-like_dom_sf"/>
</dbReference>
<evidence type="ECO:0000256" key="2">
    <source>
        <dbReference type="ARBA" id="ARBA00032904"/>
    </source>
</evidence>
<keyword evidence="3" id="KW-0547">Nucleotide-binding</keyword>
<comment type="caution">
    <text evidence="8">The sequence shown here is derived from an EMBL/GenBank/DDBJ whole genome shotgun (WGS) entry which is preliminary data.</text>
</comment>
<reference evidence="8 9" key="1">
    <citation type="submission" date="2021-03" db="EMBL/GenBank/DDBJ databases">
        <title>Genomic Encyclopedia of Type Strains, Phase IV (KMG-IV): sequencing the most valuable type-strain genomes for metagenomic binning, comparative biology and taxonomic classification.</title>
        <authorList>
            <person name="Goeker M."/>
        </authorList>
    </citation>
    <scope>NUCLEOTIDE SEQUENCE [LARGE SCALE GENOMIC DNA]</scope>
    <source>
        <strain evidence="8 9">DSM 25790</strain>
    </source>
</reference>
<evidence type="ECO:0000259" key="6">
    <source>
        <dbReference type="PROSITE" id="PS50975"/>
    </source>
</evidence>
<evidence type="ECO:0000259" key="7">
    <source>
        <dbReference type="PROSITE" id="PS51160"/>
    </source>
</evidence>
<dbReference type="InterPro" id="IPR011761">
    <property type="entry name" value="ATP-grasp"/>
</dbReference>
<sequence>MNQTNVKLFPHLTKKVVSDITGFKLDAYLIALEGWRRGLELKWYKDETEVCKLDRLNSSTQGKFFSLSSDSQVHYFFRSRGDKVANKTVRICQDKEKTKDILEKKGIPTPMGKVFNVDDENVIRYASDVGFPVVIKPIKGSMGKGVYTNIQNKDELRNAITDYRSRFKYTEFAVEKHYHGNEYRIYVVGDKVVGATNRIPANVIGDGESSITSLIKQKNKERRKNPYLAPKPIKVDYEVLHMLKKAGYDKDSIPPKDDQVFLREKSNLSSGGDPIDATDQLSDEIKQLAVDALKALPSIPHAGVDIIVDPTSKKKGVVLEANATAEIAFHMFPLSGKPRDIPEAMIDYYFPETVRIKRSYFYFDFNSIIGPLKTWAAEVIEVPKSPSGYIYAKKYTASGKVQNVGYMNWIRRQALKRNLSGYSQKLEDNKVEIVVASTNQKDVDEFVELCYKGSKKSRVDDVLQQQWKIDNPLKIGFEMVIDNKREK</sequence>
<keyword evidence="3" id="KW-0067">ATP-binding</keyword>
<dbReference type="EMBL" id="JAGIKX010000008">
    <property type="protein sequence ID" value="MBP2257435.1"/>
    <property type="molecule type" value="Genomic_DNA"/>
</dbReference>
<comment type="caution">
    <text evidence="4">Lacks conserved residue(s) required for the propagation of feature annotation.</text>
</comment>
<name>A0ABS4S8Z0_9BACI</name>
<dbReference type="Gene3D" id="3.30.470.20">
    <property type="entry name" value="ATP-grasp fold, B domain"/>
    <property type="match status" value="2"/>
</dbReference>
<dbReference type="PROSITE" id="PS50975">
    <property type="entry name" value="ATP_GRASP"/>
    <property type="match status" value="1"/>
</dbReference>
<dbReference type="PROSITE" id="PS51160">
    <property type="entry name" value="ACYLPHOSPHATASE_3"/>
    <property type="match status" value="1"/>
</dbReference>
<dbReference type="PANTHER" id="PTHR21621:SF0">
    <property type="entry name" value="BETA-CITRYLGLUTAMATE SYNTHASE B-RELATED"/>
    <property type="match status" value="1"/>
</dbReference>
<accession>A0ABS4S8Z0</accession>
<dbReference type="InterPro" id="IPR001792">
    <property type="entry name" value="Acylphosphatase-like_dom"/>
</dbReference>
<evidence type="ECO:0000256" key="5">
    <source>
        <dbReference type="RuleBase" id="RU004168"/>
    </source>
</evidence>
<organism evidence="8 9">
    <name type="scientific">Virgibacillus alimentarius</name>
    <dbReference type="NCBI Taxonomy" id="698769"/>
    <lineage>
        <taxon>Bacteria</taxon>
        <taxon>Bacillati</taxon>
        <taxon>Bacillota</taxon>
        <taxon>Bacilli</taxon>
        <taxon>Bacillales</taxon>
        <taxon>Bacillaceae</taxon>
        <taxon>Virgibacillus</taxon>
    </lineage>
</organism>
<feature type="domain" description="Acylphosphatase-like" evidence="7">
    <location>
        <begin position="392"/>
        <end position="481"/>
    </location>
</feature>
<dbReference type="PANTHER" id="PTHR21621">
    <property type="entry name" value="RIBOSOMAL PROTEIN S6 MODIFICATION PROTEIN"/>
    <property type="match status" value="1"/>
</dbReference>
<feature type="domain" description="ATP-grasp" evidence="6">
    <location>
        <begin position="99"/>
        <end position="350"/>
    </location>
</feature>
<dbReference type="Proteomes" id="UP001519294">
    <property type="component" value="Unassembled WGS sequence"/>
</dbReference>
<dbReference type="Pfam" id="PF08443">
    <property type="entry name" value="RimK"/>
    <property type="match status" value="1"/>
</dbReference>
<evidence type="ECO:0000313" key="8">
    <source>
        <dbReference type="EMBL" id="MBP2257435.1"/>
    </source>
</evidence>
<dbReference type="RefSeq" id="WP_226370970.1">
    <property type="nucleotide sequence ID" value="NZ_JAGIKX010000008.1"/>
</dbReference>
<evidence type="ECO:0000313" key="9">
    <source>
        <dbReference type="Proteomes" id="UP001519294"/>
    </source>
</evidence>
<comment type="similarity">
    <text evidence="5">Belongs to the acylphosphatase family.</text>
</comment>
<dbReference type="InterPro" id="IPR013651">
    <property type="entry name" value="ATP-grasp_RimK-type"/>
</dbReference>
<dbReference type="Pfam" id="PF00708">
    <property type="entry name" value="Acylphosphatase"/>
    <property type="match status" value="1"/>
</dbReference>
<keyword evidence="9" id="KW-1185">Reference proteome</keyword>
<dbReference type="SUPFAM" id="SSF56059">
    <property type="entry name" value="Glutathione synthetase ATP-binding domain-like"/>
    <property type="match status" value="1"/>
</dbReference>
<evidence type="ECO:0000256" key="3">
    <source>
        <dbReference type="PROSITE-ProRule" id="PRU00409"/>
    </source>
</evidence>
<evidence type="ECO:0000256" key="1">
    <source>
        <dbReference type="ARBA" id="ARBA00015991"/>
    </source>
</evidence>
<dbReference type="SUPFAM" id="SSF54975">
    <property type="entry name" value="Acylphosphatase/BLUF domain-like"/>
    <property type="match status" value="1"/>
</dbReference>
<proteinExistence type="inferred from homology"/>
<gene>
    <name evidence="8" type="ORF">J2Z81_001383</name>
</gene>
<evidence type="ECO:0000256" key="4">
    <source>
        <dbReference type="PROSITE-ProRule" id="PRU00520"/>
    </source>
</evidence>
<protein>
    <recommendedName>
        <fullName evidence="1">Acylphosphatase</fullName>
    </recommendedName>
    <alternativeName>
        <fullName evidence="2">Acylphosphate phosphohydrolase</fullName>
    </alternativeName>
</protein>